<dbReference type="PROSITE" id="PS51318">
    <property type="entry name" value="TAT"/>
    <property type="match status" value="1"/>
</dbReference>
<dbReference type="InterPro" id="IPR006311">
    <property type="entry name" value="TAT_signal"/>
</dbReference>
<dbReference type="Gene3D" id="3.40.50.1820">
    <property type="entry name" value="alpha/beta hydrolase"/>
    <property type="match status" value="1"/>
</dbReference>
<dbReference type="PANTHER" id="PTHR33428">
    <property type="entry name" value="CHLOROPHYLLASE-2, CHLOROPLASTIC"/>
    <property type="match status" value="1"/>
</dbReference>
<dbReference type="AlphaFoldDB" id="A0A316FNY0"/>
<gene>
    <name evidence="2" type="ORF">BC793_103464</name>
</gene>
<dbReference type="Proteomes" id="UP000245697">
    <property type="component" value="Unassembled WGS sequence"/>
</dbReference>
<feature type="chain" id="PRO_5016382485" evidence="1">
    <location>
        <begin position="23"/>
        <end position="271"/>
    </location>
</feature>
<protein>
    <submittedName>
        <fullName evidence="2">Chlorophyllase-like protein</fullName>
    </submittedName>
</protein>
<evidence type="ECO:0000313" key="3">
    <source>
        <dbReference type="Proteomes" id="UP000245697"/>
    </source>
</evidence>
<keyword evidence="3" id="KW-1185">Reference proteome</keyword>
<feature type="signal peptide" evidence="1">
    <location>
        <begin position="1"/>
        <end position="22"/>
    </location>
</feature>
<keyword evidence="1" id="KW-0732">Signal</keyword>
<name>A0A316FNY0_9ACTN</name>
<dbReference type="PROSITE" id="PS51257">
    <property type="entry name" value="PROKAR_LIPOPROTEIN"/>
    <property type="match status" value="1"/>
</dbReference>
<dbReference type="EMBL" id="QGGR01000003">
    <property type="protein sequence ID" value="PWK50578.1"/>
    <property type="molecule type" value="Genomic_DNA"/>
</dbReference>
<accession>A0A316FNY0</accession>
<dbReference type="Pfam" id="PF07224">
    <property type="entry name" value="Chlorophyllase"/>
    <property type="match status" value="1"/>
</dbReference>
<evidence type="ECO:0000256" key="1">
    <source>
        <dbReference type="SAM" id="SignalP"/>
    </source>
</evidence>
<organism evidence="2 3">
    <name type="scientific">Actinoplanes xinjiangensis</name>
    <dbReference type="NCBI Taxonomy" id="512350"/>
    <lineage>
        <taxon>Bacteria</taxon>
        <taxon>Bacillati</taxon>
        <taxon>Actinomycetota</taxon>
        <taxon>Actinomycetes</taxon>
        <taxon>Micromonosporales</taxon>
        <taxon>Micromonosporaceae</taxon>
        <taxon>Actinoplanes</taxon>
    </lineage>
</organism>
<dbReference type="SUPFAM" id="SSF53474">
    <property type="entry name" value="alpha/beta-Hydrolases"/>
    <property type="match status" value="1"/>
</dbReference>
<comment type="caution">
    <text evidence="2">The sequence shown here is derived from an EMBL/GenBank/DDBJ whole genome shotgun (WGS) entry which is preliminary data.</text>
</comment>
<dbReference type="PANTHER" id="PTHR33428:SF14">
    <property type="entry name" value="CARBOXYLESTERASE TYPE B DOMAIN-CONTAINING PROTEIN"/>
    <property type="match status" value="1"/>
</dbReference>
<dbReference type="InterPro" id="IPR029058">
    <property type="entry name" value="AB_hydrolase_fold"/>
</dbReference>
<reference evidence="2 3" key="1">
    <citation type="submission" date="2018-05" db="EMBL/GenBank/DDBJ databases">
        <title>Genomic Encyclopedia of Archaeal and Bacterial Type Strains, Phase II (KMG-II): from individual species to whole genera.</title>
        <authorList>
            <person name="Goeker M."/>
        </authorList>
    </citation>
    <scope>NUCLEOTIDE SEQUENCE [LARGE SCALE GENOMIC DNA]</scope>
    <source>
        <strain evidence="2 3">DSM 45184</strain>
    </source>
</reference>
<proteinExistence type="predicted"/>
<sequence length="271" mass="28695">MARVLRRSFLTLFAAAGLSACAAEKPPAPVAPQHTRELAFNRGGGRPLPTKVWLPTGSGPHPLIYFSHGLTSQPDDYAELLAAWADAGFVVAGPKYPHTWYKATEYIADDVVNQPADAQFVITELLAALGGLVDPGRIAAAGHSAGAITTVGLFSGARDDRLKAGLVIAGRQMPQPSPFAGPAAPLLFVQGKTDETVTYEEAYGAYNQVPWPKGFLEIPKAGHLPHRDEPAVVAATTTDFWRWALNGDQAAGRRLPQDATSGDSAALTSTF</sequence>
<evidence type="ECO:0000313" key="2">
    <source>
        <dbReference type="EMBL" id="PWK50578.1"/>
    </source>
</evidence>
<dbReference type="InterPro" id="IPR017395">
    <property type="entry name" value="Chlorophyllase-like"/>
</dbReference>